<reference evidence="5" key="1">
    <citation type="submission" date="2020-08" db="EMBL/GenBank/DDBJ databases">
        <authorList>
            <person name="Cejkova D."/>
            <person name="Kubasova T."/>
            <person name="Jahodarova E."/>
            <person name="Rychlik I."/>
        </authorList>
    </citation>
    <scope>NUCLEOTIDE SEQUENCE</scope>
    <source>
        <strain evidence="5">An582</strain>
    </source>
</reference>
<dbReference type="AlphaFoldDB" id="A0A939BF44"/>
<feature type="domain" description="HTH cro/C1-type" evidence="4">
    <location>
        <begin position="10"/>
        <end position="64"/>
    </location>
</feature>
<reference evidence="5" key="2">
    <citation type="journal article" date="2021" name="Sci. Rep.">
        <title>The distribution of antibiotic resistance genes in chicken gut microbiota commensals.</title>
        <authorList>
            <person name="Juricova H."/>
            <person name="Matiasovicova J."/>
            <person name="Kubasova T."/>
            <person name="Cejkova D."/>
            <person name="Rychlik I."/>
        </authorList>
    </citation>
    <scope>NUCLEOTIDE SEQUENCE</scope>
    <source>
        <strain evidence="5">An582</strain>
    </source>
</reference>
<organism evidence="5 6">
    <name type="scientific">Mordavella massiliensis</name>
    <dbReference type="NCBI Taxonomy" id="1871024"/>
    <lineage>
        <taxon>Bacteria</taxon>
        <taxon>Bacillati</taxon>
        <taxon>Bacillota</taxon>
        <taxon>Clostridia</taxon>
        <taxon>Eubacteriales</taxon>
        <taxon>Clostridiaceae</taxon>
        <taxon>Mordavella</taxon>
    </lineage>
</organism>
<dbReference type="CDD" id="cd00093">
    <property type="entry name" value="HTH_XRE"/>
    <property type="match status" value="1"/>
</dbReference>
<dbReference type="GO" id="GO:0005829">
    <property type="term" value="C:cytosol"/>
    <property type="evidence" value="ECO:0007669"/>
    <property type="project" value="TreeGrafter"/>
</dbReference>
<gene>
    <name evidence="5" type="ORF">H6A20_04065</name>
</gene>
<evidence type="ECO:0000313" key="6">
    <source>
        <dbReference type="Proteomes" id="UP000705508"/>
    </source>
</evidence>
<evidence type="ECO:0000256" key="3">
    <source>
        <dbReference type="ARBA" id="ARBA00023163"/>
    </source>
</evidence>
<keyword evidence="1" id="KW-0805">Transcription regulation</keyword>
<evidence type="ECO:0000259" key="4">
    <source>
        <dbReference type="PROSITE" id="PS50943"/>
    </source>
</evidence>
<evidence type="ECO:0000313" key="5">
    <source>
        <dbReference type="EMBL" id="MBM6947842.1"/>
    </source>
</evidence>
<dbReference type="PANTHER" id="PTHR46797">
    <property type="entry name" value="HTH-TYPE TRANSCRIPTIONAL REGULATOR"/>
    <property type="match status" value="1"/>
</dbReference>
<dbReference type="Pfam" id="PF01381">
    <property type="entry name" value="HTH_3"/>
    <property type="match status" value="1"/>
</dbReference>
<dbReference type="PROSITE" id="PS50943">
    <property type="entry name" value="HTH_CROC1"/>
    <property type="match status" value="1"/>
</dbReference>
<dbReference type="Gene3D" id="1.10.260.40">
    <property type="entry name" value="lambda repressor-like DNA-binding domains"/>
    <property type="match status" value="1"/>
</dbReference>
<dbReference type="GO" id="GO:0003700">
    <property type="term" value="F:DNA-binding transcription factor activity"/>
    <property type="evidence" value="ECO:0007669"/>
    <property type="project" value="TreeGrafter"/>
</dbReference>
<protein>
    <submittedName>
        <fullName evidence="5">Helix-turn-helix transcriptional regulator</fullName>
    </submittedName>
</protein>
<comment type="caution">
    <text evidence="5">The sequence shown here is derived from an EMBL/GenBank/DDBJ whole genome shotgun (WGS) entry which is preliminary data.</text>
</comment>
<dbReference type="InterPro" id="IPR050807">
    <property type="entry name" value="TransReg_Diox_bact_type"/>
</dbReference>
<dbReference type="Proteomes" id="UP000705508">
    <property type="component" value="Unassembled WGS sequence"/>
</dbReference>
<proteinExistence type="predicted"/>
<name>A0A939BF44_9CLOT</name>
<dbReference type="InterPro" id="IPR010982">
    <property type="entry name" value="Lambda_DNA-bd_dom_sf"/>
</dbReference>
<evidence type="ECO:0000256" key="1">
    <source>
        <dbReference type="ARBA" id="ARBA00023015"/>
    </source>
</evidence>
<sequence>MLAKELGERIKELRKKTGLSQEKFALKIDMDRTYFATVESGKRNISLQNIEKIAKGLDVSLAELFEGLGECYDDGNRTED</sequence>
<dbReference type="SMART" id="SM00530">
    <property type="entry name" value="HTH_XRE"/>
    <property type="match status" value="1"/>
</dbReference>
<dbReference type="SUPFAM" id="SSF47413">
    <property type="entry name" value="lambda repressor-like DNA-binding domains"/>
    <property type="match status" value="1"/>
</dbReference>
<dbReference type="RefSeq" id="WP_204905891.1">
    <property type="nucleotide sequence ID" value="NZ_JACJKS010000004.1"/>
</dbReference>
<evidence type="ECO:0000256" key="2">
    <source>
        <dbReference type="ARBA" id="ARBA00023125"/>
    </source>
</evidence>
<dbReference type="GO" id="GO:0003677">
    <property type="term" value="F:DNA binding"/>
    <property type="evidence" value="ECO:0007669"/>
    <property type="project" value="UniProtKB-KW"/>
</dbReference>
<dbReference type="PANTHER" id="PTHR46797:SF23">
    <property type="entry name" value="HTH-TYPE TRANSCRIPTIONAL REGULATOR SUTR"/>
    <property type="match status" value="1"/>
</dbReference>
<keyword evidence="2" id="KW-0238">DNA-binding</keyword>
<dbReference type="InterPro" id="IPR001387">
    <property type="entry name" value="Cro/C1-type_HTH"/>
</dbReference>
<keyword evidence="3" id="KW-0804">Transcription</keyword>
<dbReference type="EMBL" id="JACJKS010000004">
    <property type="protein sequence ID" value="MBM6947842.1"/>
    <property type="molecule type" value="Genomic_DNA"/>
</dbReference>
<accession>A0A939BF44</accession>